<feature type="repeat" description="TPR" evidence="3">
    <location>
        <begin position="81"/>
        <end position="114"/>
    </location>
</feature>
<organism evidence="4 5">
    <name type="scientific">Legionella israelensis</name>
    <dbReference type="NCBI Taxonomy" id="454"/>
    <lineage>
        <taxon>Bacteria</taxon>
        <taxon>Pseudomonadati</taxon>
        <taxon>Pseudomonadota</taxon>
        <taxon>Gammaproteobacteria</taxon>
        <taxon>Legionellales</taxon>
        <taxon>Legionellaceae</taxon>
        <taxon>Legionella</taxon>
    </lineage>
</organism>
<dbReference type="PANTHER" id="PTHR45586:SF1">
    <property type="entry name" value="LIPOPOLYSACCHARIDE ASSEMBLY PROTEIN B"/>
    <property type="match status" value="1"/>
</dbReference>
<dbReference type="SMART" id="SM00028">
    <property type="entry name" value="TPR"/>
    <property type="match status" value="4"/>
</dbReference>
<dbReference type="InterPro" id="IPR011990">
    <property type="entry name" value="TPR-like_helical_dom_sf"/>
</dbReference>
<proteinExistence type="predicted"/>
<dbReference type="Pfam" id="PF13432">
    <property type="entry name" value="TPR_16"/>
    <property type="match status" value="2"/>
</dbReference>
<gene>
    <name evidence="4" type="primary">pilF</name>
    <name evidence="4" type="ORF">Lisr_1936</name>
</gene>
<dbReference type="SUPFAM" id="SSF48452">
    <property type="entry name" value="TPR-like"/>
    <property type="match status" value="1"/>
</dbReference>
<feature type="repeat" description="TPR" evidence="3">
    <location>
        <begin position="47"/>
        <end position="80"/>
    </location>
</feature>
<dbReference type="PANTHER" id="PTHR45586">
    <property type="entry name" value="TPR REPEAT-CONTAINING PROTEIN PA4667"/>
    <property type="match status" value="1"/>
</dbReference>
<keyword evidence="1" id="KW-0677">Repeat</keyword>
<evidence type="ECO:0000313" key="5">
    <source>
        <dbReference type="Proteomes" id="UP000054761"/>
    </source>
</evidence>
<evidence type="ECO:0000256" key="2">
    <source>
        <dbReference type="ARBA" id="ARBA00022803"/>
    </source>
</evidence>
<evidence type="ECO:0000256" key="1">
    <source>
        <dbReference type="ARBA" id="ARBA00022737"/>
    </source>
</evidence>
<dbReference type="NCBIfam" id="TIGR02521">
    <property type="entry name" value="type_IV_pilW"/>
    <property type="match status" value="1"/>
</dbReference>
<dbReference type="STRING" id="454.Lisr_1936"/>
<accession>A0A0W0VGU8</accession>
<reference evidence="4 5" key="1">
    <citation type="submission" date="2015-11" db="EMBL/GenBank/DDBJ databases">
        <title>Genomic analysis of 38 Legionella species identifies large and diverse effector repertoires.</title>
        <authorList>
            <person name="Burstein D."/>
            <person name="Amaro F."/>
            <person name="Zusman T."/>
            <person name="Lifshitz Z."/>
            <person name="Cohen O."/>
            <person name="Gilbert J.A."/>
            <person name="Pupko T."/>
            <person name="Shuman H.A."/>
            <person name="Segal G."/>
        </authorList>
    </citation>
    <scope>NUCLEOTIDE SEQUENCE [LARGE SCALE GENOMIC DNA]</scope>
    <source>
        <strain evidence="4 5">Bercovier 4</strain>
    </source>
</reference>
<keyword evidence="5" id="KW-1185">Reference proteome</keyword>
<keyword evidence="2 3" id="KW-0802">TPR repeat</keyword>
<name>A0A0W0VGU8_9GAMM</name>
<sequence>MLNRVVNVLKLVKTLFISALFFLQSFQMNHQEQEDQAAKERNRSNAAAYNTQLGLSYLKQGDRPRAKRKLFAALKQEPNSAAVNTAIAYYFEETGEIDEAKSYYLKALSLAPGSGAQLNNYGTFLCRQGKYVESINYFLKAVKDQQYVHTAGAYENAGLCAAEIPDYDKSILYFTKALEQDPERKQSFYELVKIEKKLGNEKKVLDLIEKYSRFSADPAVLVLAEKIAHKLGDARLQEKYAKKLELIQQRQRYRQYSDNSGVKNEYNSHNG</sequence>
<dbReference type="RefSeq" id="WP_058502260.1">
    <property type="nucleotide sequence ID" value="NZ_CP038273.1"/>
</dbReference>
<dbReference type="InterPro" id="IPR051012">
    <property type="entry name" value="CellSynth/LPSAsmb/PSIAsmb"/>
</dbReference>
<dbReference type="PROSITE" id="PS50005">
    <property type="entry name" value="TPR"/>
    <property type="match status" value="3"/>
</dbReference>
<dbReference type="InterPro" id="IPR019734">
    <property type="entry name" value="TPR_rpt"/>
</dbReference>
<dbReference type="InterPro" id="IPR013360">
    <property type="entry name" value="Pilus_4_PilW"/>
</dbReference>
<dbReference type="PATRIC" id="fig|454.4.peg.2110"/>
<protein>
    <submittedName>
        <fullName evidence="4">Fimbrial biogenesis and twitching motility protein PilF</fullName>
    </submittedName>
</protein>
<dbReference type="EMBL" id="LNYH01000112">
    <property type="protein sequence ID" value="KTD19374.1"/>
    <property type="molecule type" value="Genomic_DNA"/>
</dbReference>
<evidence type="ECO:0000256" key="3">
    <source>
        <dbReference type="PROSITE-ProRule" id="PRU00339"/>
    </source>
</evidence>
<feature type="repeat" description="TPR" evidence="3">
    <location>
        <begin position="151"/>
        <end position="184"/>
    </location>
</feature>
<dbReference type="OrthoDB" id="9814042at2"/>
<comment type="caution">
    <text evidence="4">The sequence shown here is derived from an EMBL/GenBank/DDBJ whole genome shotgun (WGS) entry which is preliminary data.</text>
</comment>
<dbReference type="AlphaFoldDB" id="A0A0W0VGU8"/>
<dbReference type="Gene3D" id="1.25.40.10">
    <property type="entry name" value="Tetratricopeptide repeat domain"/>
    <property type="match status" value="1"/>
</dbReference>
<evidence type="ECO:0000313" key="4">
    <source>
        <dbReference type="EMBL" id="KTD19374.1"/>
    </source>
</evidence>
<dbReference type="Proteomes" id="UP000054761">
    <property type="component" value="Unassembled WGS sequence"/>
</dbReference>